<keyword evidence="1" id="KW-1185">Reference proteome</keyword>
<organism evidence="1 2">
    <name type="scientific">Solanum pennellii</name>
    <name type="common">Tomato</name>
    <name type="synonym">Lycopersicon pennellii</name>
    <dbReference type="NCBI Taxonomy" id="28526"/>
    <lineage>
        <taxon>Eukaryota</taxon>
        <taxon>Viridiplantae</taxon>
        <taxon>Streptophyta</taxon>
        <taxon>Embryophyta</taxon>
        <taxon>Tracheophyta</taxon>
        <taxon>Spermatophyta</taxon>
        <taxon>Magnoliopsida</taxon>
        <taxon>eudicotyledons</taxon>
        <taxon>Gunneridae</taxon>
        <taxon>Pentapetalae</taxon>
        <taxon>asterids</taxon>
        <taxon>lamiids</taxon>
        <taxon>Solanales</taxon>
        <taxon>Solanaceae</taxon>
        <taxon>Solanoideae</taxon>
        <taxon>Solaneae</taxon>
        <taxon>Solanum</taxon>
        <taxon>Solanum subgen. Lycopersicon</taxon>
    </lineage>
</organism>
<proteinExistence type="predicted"/>
<evidence type="ECO:0000313" key="1">
    <source>
        <dbReference type="Proteomes" id="UP000694930"/>
    </source>
</evidence>
<protein>
    <submittedName>
        <fullName evidence="2">Uncharacterized protein LOC107002360</fullName>
    </submittedName>
</protein>
<gene>
    <name evidence="2" type="primary">LOC107002360</name>
</gene>
<reference evidence="1" key="1">
    <citation type="journal article" date="2014" name="Nat. Genet.">
        <title>The genome of the stress-tolerant wild tomato species Solanum pennellii.</title>
        <authorList>
            <person name="Bolger A."/>
            <person name="Scossa F."/>
            <person name="Bolger M.E."/>
            <person name="Lanz C."/>
            <person name="Maumus F."/>
            <person name="Tohge T."/>
            <person name="Quesneville H."/>
            <person name="Alseekh S."/>
            <person name="Sorensen I."/>
            <person name="Lichtenstein G."/>
            <person name="Fich E.A."/>
            <person name="Conte M."/>
            <person name="Keller H."/>
            <person name="Schneeberger K."/>
            <person name="Schwacke R."/>
            <person name="Ofner I."/>
            <person name="Vrebalov J."/>
            <person name="Xu Y."/>
            <person name="Osorio S."/>
            <person name="Aflitos S.A."/>
            <person name="Schijlen E."/>
            <person name="Jimenez-Gomez J.M."/>
            <person name="Ryngajllo M."/>
            <person name="Kimura S."/>
            <person name="Kumar R."/>
            <person name="Koenig D."/>
            <person name="Headland L.R."/>
            <person name="Maloof J.N."/>
            <person name="Sinha N."/>
            <person name="van Ham R.C."/>
            <person name="Lankhorst R.K."/>
            <person name="Mao L."/>
            <person name="Vogel A."/>
            <person name="Arsova B."/>
            <person name="Panstruga R."/>
            <person name="Fei Z."/>
            <person name="Rose J.K."/>
            <person name="Zamir D."/>
            <person name="Carrari F."/>
            <person name="Giovannoni J.J."/>
            <person name="Weigel D."/>
            <person name="Usadel B."/>
            <person name="Fernie A.R."/>
        </authorList>
    </citation>
    <scope>NUCLEOTIDE SEQUENCE [LARGE SCALE GENOMIC DNA]</scope>
    <source>
        <strain evidence="1">cv. LA0716</strain>
    </source>
</reference>
<dbReference type="GeneID" id="107002360"/>
<reference evidence="2" key="2">
    <citation type="submission" date="2025-08" db="UniProtKB">
        <authorList>
            <consortium name="RefSeq"/>
        </authorList>
    </citation>
    <scope>IDENTIFICATION</scope>
</reference>
<dbReference type="RefSeq" id="XP_015055826.1">
    <property type="nucleotide sequence ID" value="XM_015200340.2"/>
</dbReference>
<dbReference type="Proteomes" id="UP000694930">
    <property type="component" value="Chromosome 10"/>
</dbReference>
<sequence>MATNEPNPLIFQTKIDLHSHQYSHLFRYFNPNPAKPENQKLRPNHSTMETSKYAEESDTFCKYTDVFYYPEIPEGLVSSWFEARLIIRSSFSTKRHLYWVLTRDICLNHTSRNNENSV</sequence>
<accession>A0ABM1FEN7</accession>
<name>A0ABM1FEN7_SOLPN</name>
<evidence type="ECO:0000313" key="2">
    <source>
        <dbReference type="RefSeq" id="XP_015055826.1"/>
    </source>
</evidence>